<reference evidence="2" key="2">
    <citation type="submission" date="2020-09" db="EMBL/GenBank/DDBJ databases">
        <authorList>
            <person name="Sun Q."/>
            <person name="Zhou Y."/>
        </authorList>
    </citation>
    <scope>NUCLEOTIDE SEQUENCE</scope>
    <source>
        <strain evidence="2">CGMCC 1.12153</strain>
    </source>
</reference>
<feature type="transmembrane region" description="Helical" evidence="1">
    <location>
        <begin position="381"/>
        <end position="400"/>
    </location>
</feature>
<dbReference type="SUPFAM" id="SSF82866">
    <property type="entry name" value="Multidrug efflux transporter AcrB transmembrane domain"/>
    <property type="match status" value="2"/>
</dbReference>
<feature type="transmembrane region" description="Helical" evidence="1">
    <location>
        <begin position="325"/>
        <end position="346"/>
    </location>
</feature>
<dbReference type="RefSeq" id="WP_188375897.1">
    <property type="nucleotide sequence ID" value="NZ_BMEL01000001.1"/>
</dbReference>
<accession>A0A917AZT0</accession>
<dbReference type="InterPro" id="IPR001036">
    <property type="entry name" value="Acrflvin-R"/>
</dbReference>
<evidence type="ECO:0000313" key="2">
    <source>
        <dbReference type="EMBL" id="GGF09681.1"/>
    </source>
</evidence>
<comment type="caution">
    <text evidence="2">The sequence shown here is derived from an EMBL/GenBank/DDBJ whole genome shotgun (WGS) entry which is preliminary data.</text>
</comment>
<feature type="transmembrane region" description="Helical" evidence="1">
    <location>
        <begin position="429"/>
        <end position="448"/>
    </location>
</feature>
<dbReference type="PANTHER" id="PTHR32063:SF18">
    <property type="entry name" value="CATION EFFLUX SYSTEM PROTEIN"/>
    <property type="match status" value="1"/>
</dbReference>
<proteinExistence type="predicted"/>
<dbReference type="Gene3D" id="1.20.1640.10">
    <property type="entry name" value="Multidrug efflux transporter AcrB transmembrane domain"/>
    <property type="match status" value="2"/>
</dbReference>
<keyword evidence="1" id="KW-0812">Transmembrane</keyword>
<dbReference type="Proteomes" id="UP000660110">
    <property type="component" value="Unassembled WGS sequence"/>
</dbReference>
<dbReference type="Gene3D" id="3.30.70.1430">
    <property type="entry name" value="Multidrug efflux transporter AcrB pore domain"/>
    <property type="match status" value="2"/>
</dbReference>
<protein>
    <submittedName>
        <fullName evidence="2">Transporter</fullName>
    </submittedName>
</protein>
<keyword evidence="3" id="KW-1185">Reference proteome</keyword>
<feature type="transmembrane region" description="Helical" evidence="1">
    <location>
        <begin position="956"/>
        <end position="976"/>
    </location>
</feature>
<feature type="transmembrane region" description="Helical" evidence="1">
    <location>
        <begin position="859"/>
        <end position="878"/>
    </location>
</feature>
<dbReference type="PRINTS" id="PR00702">
    <property type="entry name" value="ACRIFLAVINRP"/>
</dbReference>
<feature type="transmembrane region" description="Helical" evidence="1">
    <location>
        <begin position="885"/>
        <end position="905"/>
    </location>
</feature>
<dbReference type="InterPro" id="IPR027463">
    <property type="entry name" value="AcrB_DN_DC_subdom"/>
</dbReference>
<dbReference type="AlphaFoldDB" id="A0A917AZT0"/>
<dbReference type="GO" id="GO:0005886">
    <property type="term" value="C:plasma membrane"/>
    <property type="evidence" value="ECO:0007669"/>
    <property type="project" value="TreeGrafter"/>
</dbReference>
<dbReference type="PANTHER" id="PTHR32063">
    <property type="match status" value="1"/>
</dbReference>
<dbReference type="Gene3D" id="3.30.70.1440">
    <property type="entry name" value="Multidrug efflux transporter AcrB pore domain"/>
    <property type="match status" value="1"/>
</dbReference>
<dbReference type="EMBL" id="BMEL01000001">
    <property type="protein sequence ID" value="GGF09681.1"/>
    <property type="molecule type" value="Genomic_DNA"/>
</dbReference>
<dbReference type="Gene3D" id="3.30.2090.10">
    <property type="entry name" value="Multidrug efflux transporter AcrB TolC docking domain, DN and DC subdomains"/>
    <property type="match status" value="2"/>
</dbReference>
<keyword evidence="1" id="KW-1133">Transmembrane helix</keyword>
<organism evidence="2 3">
    <name type="scientific">Halobacillus andaensis</name>
    <dbReference type="NCBI Taxonomy" id="1176239"/>
    <lineage>
        <taxon>Bacteria</taxon>
        <taxon>Bacillati</taxon>
        <taxon>Bacillota</taxon>
        <taxon>Bacilli</taxon>
        <taxon>Bacillales</taxon>
        <taxon>Bacillaceae</taxon>
        <taxon>Halobacillus</taxon>
    </lineage>
</organism>
<evidence type="ECO:0000256" key="1">
    <source>
        <dbReference type="SAM" id="Phobius"/>
    </source>
</evidence>
<feature type="transmembrane region" description="Helical" evidence="1">
    <location>
        <begin position="460"/>
        <end position="479"/>
    </location>
</feature>
<evidence type="ECO:0000313" key="3">
    <source>
        <dbReference type="Proteomes" id="UP000660110"/>
    </source>
</evidence>
<name>A0A917AZT0_HALAA</name>
<feature type="transmembrane region" description="Helical" evidence="1">
    <location>
        <begin position="353"/>
        <end position="375"/>
    </location>
</feature>
<feature type="transmembrane region" description="Helical" evidence="1">
    <location>
        <begin position="12"/>
        <end position="29"/>
    </location>
</feature>
<dbReference type="Pfam" id="PF00873">
    <property type="entry name" value="ACR_tran"/>
    <property type="match status" value="1"/>
</dbReference>
<dbReference type="SUPFAM" id="SSF82693">
    <property type="entry name" value="Multidrug efflux transporter AcrB pore domain, PN1, PN2, PC1 and PC2 subdomains"/>
    <property type="match status" value="2"/>
</dbReference>
<gene>
    <name evidence="2" type="ORF">GCM10010954_05190</name>
</gene>
<dbReference type="SUPFAM" id="SSF82714">
    <property type="entry name" value="Multidrug efflux transporter AcrB TolC docking domain, DN and DC subdomains"/>
    <property type="match status" value="2"/>
</dbReference>
<dbReference type="GO" id="GO:0042910">
    <property type="term" value="F:xenobiotic transmembrane transporter activity"/>
    <property type="evidence" value="ECO:0007669"/>
    <property type="project" value="TreeGrafter"/>
</dbReference>
<feature type="transmembrane region" description="Helical" evidence="1">
    <location>
        <begin position="522"/>
        <end position="544"/>
    </location>
</feature>
<sequence>MRKLINYKKMVWVLVIILIFTGIFTYFQLPKREIPEISVDVATISTAYPGASPEEVERAVINPLEEELLDVDGIEEITSNSTTGFGTITATLDGSTDSDTVNSQIQQVASDVSSTFPEQAESPDVSQAQASSAVAAYHLLADSPEDLYELRGTIDEWEEKLSSLNGVDSIEFKGLPEQRVTFSINNEALEEYQVTPNQVLGAIEQELSPAAIGTEEENNTIYQLTFEKYNELSQYENLAVSTDENGDPVTFGDIGEISIENESVEDLISVEEQSALTMTVLAEKGVNISALQEDITGEVESLSNDLPSSVTVEQFYTQSTVIDEVYTNLVTSFAISLFAVIFIMILGLPLSSAILVAVAIPISILIGLIPLPYIGVDLNQISVIGIIIAIGILVDDAIVVNDNIQRRFQLGDSPLEGTINGIREVRKSIITSTLMIVFSFFPLTFISGTNGEFIRALPSVLIFTVLASTFIALTLIPTVQYARRARAKKEGPAKVGLLGKFFNRLEKSYADRLLPKVTKKPIRTGVAGILVCLLLSLLVFKIPFEFFPAADRPEVTISVKFPQGTTLEESEAQLNEMEDMIVENEETVTETAIYAGSGLPNLFNETLTQTGENTGQLLVRVDRDVTSATTFISDWEEQLRNEFTNAEIFLDTIVSGPPPSPPVELKLQGPNIDTLAEEAENVKERLESLEYSEIVTLNIGTLQPIKEYSPDRELLAENNISVDTVTSQLQIANTGIPLGTFDDGNERLPVQLLVDDGNENGVNLSELTIVSEPVNDSPPNEFTLEEIINESESEQIGVIPHLDGDRTITIEAYPLTGEESVFTSSAQDEIEAISNDLPEGYTIKETGQSDAQSDFFVEVSKLFVIVLFLIYVTIALQFNSLTMPLLITSSVFIAITGAIIGLFVTNEPLSFLAVLGIVSLSGIVVRNSVILIEFIEQNKNQYTSTATSVIEAGRARIRPIVLTSLTSIAALTPIIFTGDVLFKPLAISIVSGLLFSTVLTLILIPAFYLILDRIRKRAHKI</sequence>
<dbReference type="Gene3D" id="3.30.70.1320">
    <property type="entry name" value="Multidrug efflux transporter AcrB pore domain like"/>
    <property type="match status" value="1"/>
</dbReference>
<feature type="transmembrane region" description="Helical" evidence="1">
    <location>
        <begin position="911"/>
        <end position="935"/>
    </location>
</feature>
<keyword evidence="1" id="KW-0472">Membrane</keyword>
<reference evidence="2" key="1">
    <citation type="journal article" date="2014" name="Int. J. Syst. Evol. Microbiol.">
        <title>Complete genome sequence of Corynebacterium casei LMG S-19264T (=DSM 44701T), isolated from a smear-ripened cheese.</title>
        <authorList>
            <consortium name="US DOE Joint Genome Institute (JGI-PGF)"/>
            <person name="Walter F."/>
            <person name="Albersmeier A."/>
            <person name="Kalinowski J."/>
            <person name="Ruckert C."/>
        </authorList>
    </citation>
    <scope>NUCLEOTIDE SEQUENCE</scope>
    <source>
        <strain evidence="2">CGMCC 1.12153</strain>
    </source>
</reference>
<feature type="transmembrane region" description="Helical" evidence="1">
    <location>
        <begin position="988"/>
        <end position="1011"/>
    </location>
</feature>